<reference evidence="2 3" key="1">
    <citation type="journal article" date="2023" name="Commun. Biol.">
        <title>Genome analysis of Parmales, the sister group of diatoms, reveals the evolutionary specialization of diatoms from phago-mixotrophs to photoautotrophs.</title>
        <authorList>
            <person name="Ban H."/>
            <person name="Sato S."/>
            <person name="Yoshikawa S."/>
            <person name="Yamada K."/>
            <person name="Nakamura Y."/>
            <person name="Ichinomiya M."/>
            <person name="Sato N."/>
            <person name="Blanc-Mathieu R."/>
            <person name="Endo H."/>
            <person name="Kuwata A."/>
            <person name="Ogata H."/>
        </authorList>
    </citation>
    <scope>NUCLEOTIDE SEQUENCE [LARGE SCALE GENOMIC DNA]</scope>
</reference>
<dbReference type="PANTHER" id="PTHR19308:SF14">
    <property type="entry name" value="START DOMAIN-CONTAINING PROTEIN"/>
    <property type="match status" value="1"/>
</dbReference>
<feature type="non-terminal residue" evidence="2">
    <location>
        <position position="1054"/>
    </location>
</feature>
<evidence type="ECO:0008006" key="4">
    <source>
        <dbReference type="Google" id="ProtNLM"/>
    </source>
</evidence>
<feature type="compositionally biased region" description="Basic and acidic residues" evidence="1">
    <location>
        <begin position="188"/>
        <end position="205"/>
    </location>
</feature>
<dbReference type="Gene3D" id="3.30.530.20">
    <property type="match status" value="2"/>
</dbReference>
<dbReference type="InterPro" id="IPR023393">
    <property type="entry name" value="START-like_dom_sf"/>
</dbReference>
<dbReference type="PANTHER" id="PTHR19308">
    <property type="entry name" value="PHOSPHATIDYLCHOLINE TRANSFER PROTEIN"/>
    <property type="match status" value="1"/>
</dbReference>
<sequence length="1054" mass="112883">MLTHHALELARLLLSVSALLHRKTGGTPRVLGALRSLAAFNKSPPSPPPSLPPLLLLLLLALAFTCLPTAAASPPGSPAPSSSAPAVIAGAALVSGLVAAAASSGVRSPPTTNMGDEPELQDDVTAAVGANEEQQEEKEVERGDEPGVSGAGNVDEVAAAAPPTSLARSSSPPGDVHGLQEAATATVRADEKKKQEEKEFERGDEPGVFGAGNVGEVAAGATPTSLARSSSPAGDVHGLQEAATATVRADEKKKQQQQQEVERGDEPGVLGAGYVDEVAAAATPTSLARSSSPAGDVHGLQEAATATVRRADKKKQQEEGQIEHGDQKIAADVQIEKLLHANPNTVMEWLMCALPKLYLGHLPPPVSEPSKNLRHAEHKFTRSVPLGTRKSAKTELLHRLTLVSSSSTTNGGVSVAFSPTPSFSAPPPHAVSGVIMLSAAPHGCTRCAMTARVETAGKGEKPSDGSATATGVETQTAAIGLQLRPEQAGAVLDDLLSLVSIMFNLCDRSDEVDVQVEKSFAEYFLATRTHPTAAENKMIERLLKFMDKPWERKAGTIMEPVSTFECITKGSKTPTARDSDDGNNMSAVWGKAQADVDAPAARVLAYLWSYMSYERCAEFYKKNAGMLRKELDVSGSHSKLCVLATKMPFSVTDRKNGSWLSWRRESEIGDFTLALAPYTDCPPNDQTRAIGDDISGLSKLVEIKIWGCYRISALAPSVCRVELVINVDMGGSIPQLAQRWSMKRVLGPVATIQDRFERNGREVDADLRSAFHQPPLLKNLNDDQTRVVQRCLVLEAESAEDSGLERAAAGATSAASQARASKGSWVKLQSSSPFVSMSMTYTKREGESSVALGMAKATLDCSAKKAFAYQFAACGREKMRISREVGDRARLILKEHTKHDFEWAYVAKAPFPLTNREYLGRYMCFKEPAGDLVLVFEPLPDSTTVDYGANLKVVRGKTTGVIRFKPINDDTQCEVTLVQHGDPGGYIPAKVNVSKIHLALSGVGDMRELFQRGDAVDEVERDELAGVIERKPQIYDDQEDALMGRVKSKFSGLE</sequence>
<name>A0ABQ6MP63_9STRA</name>
<feature type="region of interest" description="Disordered" evidence="1">
    <location>
        <begin position="304"/>
        <end position="326"/>
    </location>
</feature>
<dbReference type="InterPro" id="IPR051213">
    <property type="entry name" value="START_lipid_transfer"/>
</dbReference>
<evidence type="ECO:0000313" key="3">
    <source>
        <dbReference type="Proteomes" id="UP001165060"/>
    </source>
</evidence>
<feature type="compositionally biased region" description="Basic and acidic residues" evidence="1">
    <location>
        <begin position="314"/>
        <end position="326"/>
    </location>
</feature>
<gene>
    <name evidence="2" type="ORF">TeGR_g3207</name>
</gene>
<dbReference type="EMBL" id="BRYB01003086">
    <property type="protein sequence ID" value="GMI30180.1"/>
    <property type="molecule type" value="Genomic_DNA"/>
</dbReference>
<feature type="compositionally biased region" description="Basic and acidic residues" evidence="1">
    <location>
        <begin position="248"/>
        <end position="266"/>
    </location>
</feature>
<protein>
    <recommendedName>
        <fullName evidence="4">START domain-containing protein</fullName>
    </recommendedName>
</protein>
<evidence type="ECO:0000256" key="1">
    <source>
        <dbReference type="SAM" id="MobiDB-lite"/>
    </source>
</evidence>
<accession>A0ABQ6MP63</accession>
<evidence type="ECO:0000313" key="2">
    <source>
        <dbReference type="EMBL" id="GMI30180.1"/>
    </source>
</evidence>
<comment type="caution">
    <text evidence="2">The sequence shown here is derived from an EMBL/GenBank/DDBJ whole genome shotgun (WGS) entry which is preliminary data.</text>
</comment>
<dbReference type="SUPFAM" id="SSF55961">
    <property type="entry name" value="Bet v1-like"/>
    <property type="match status" value="2"/>
</dbReference>
<keyword evidence="3" id="KW-1185">Reference proteome</keyword>
<dbReference type="Proteomes" id="UP001165060">
    <property type="component" value="Unassembled WGS sequence"/>
</dbReference>
<feature type="compositionally biased region" description="Polar residues" evidence="1">
    <location>
        <begin position="222"/>
        <end position="232"/>
    </location>
</feature>
<organism evidence="2 3">
    <name type="scientific">Tetraparma gracilis</name>
    <dbReference type="NCBI Taxonomy" id="2962635"/>
    <lineage>
        <taxon>Eukaryota</taxon>
        <taxon>Sar</taxon>
        <taxon>Stramenopiles</taxon>
        <taxon>Ochrophyta</taxon>
        <taxon>Bolidophyceae</taxon>
        <taxon>Parmales</taxon>
        <taxon>Triparmaceae</taxon>
        <taxon>Tetraparma</taxon>
    </lineage>
</organism>
<proteinExistence type="predicted"/>
<feature type="region of interest" description="Disordered" evidence="1">
    <location>
        <begin position="129"/>
        <end position="270"/>
    </location>
</feature>